<dbReference type="Pfam" id="PF14082">
    <property type="entry name" value="SduA_C"/>
    <property type="match status" value="1"/>
</dbReference>
<evidence type="ECO:0000313" key="2">
    <source>
        <dbReference type="EMBL" id="MDT0330538.1"/>
    </source>
</evidence>
<dbReference type="EMBL" id="JAVREP010000013">
    <property type="protein sequence ID" value="MDT0330538.1"/>
    <property type="molecule type" value="Genomic_DNA"/>
</dbReference>
<evidence type="ECO:0000259" key="1">
    <source>
        <dbReference type="Pfam" id="PF14082"/>
    </source>
</evidence>
<feature type="domain" description="Shedu protein SduA C-terminal" evidence="1">
    <location>
        <begin position="216"/>
        <end position="393"/>
    </location>
</feature>
<sequence length="410" mass="46127">MMDWKSLFPPEPNSDADYASLRTPGRIYFGKPFVLKVGRNSEKGSTARYSWQVIYEAKQNQNTPTEAEEIEVEIHRSAKGRVQIRAKIVRDQGNVTEIKFDKITGNPGNAKSENILNLDKESSDRLINMFLTLRETSPENSDEPAIDNELLSSAMSLPQAAQVAYKIDPEKFRLLIENDISAEDVVAVAARKKKLEEFDKLLNNPEEFEIKRQGGSRESVWQRFFEENPWILGVGLSSQLFTAWDDEKLEKTVAGASVGGPGKRVDAMLTTSGIVRSLVLAEIKLHDDPLLEKIEYRSGCWAPSREVTGGVAQAHITAERAKEDIGNWLETRDTEGFPTGERIYTGTPRSYLVIGQLSSLTKNGAPHPEKVKSFELYRHNLSHPEVITYDEVLARAQWSLEQVEMNSKTD</sequence>
<dbReference type="Proteomes" id="UP001183390">
    <property type="component" value="Unassembled WGS sequence"/>
</dbReference>
<dbReference type="RefSeq" id="WP_274807922.1">
    <property type="nucleotide sequence ID" value="NZ_JAVREP010000013.1"/>
</dbReference>
<comment type="caution">
    <text evidence="2">The sequence shown here is derived from an EMBL/GenBank/DDBJ whole genome shotgun (WGS) entry which is preliminary data.</text>
</comment>
<gene>
    <name evidence="2" type="ORF">RM479_19150</name>
</gene>
<name>A0ABU2MD76_9ACTN</name>
<protein>
    <submittedName>
        <fullName evidence="2">Shedu immune nuclease family protein</fullName>
    </submittedName>
</protein>
<reference evidence="3" key="1">
    <citation type="submission" date="2023-07" db="EMBL/GenBank/DDBJ databases">
        <title>30 novel species of actinomycetes from the DSMZ collection.</title>
        <authorList>
            <person name="Nouioui I."/>
        </authorList>
    </citation>
    <scope>NUCLEOTIDE SEQUENCE [LARGE SCALE GENOMIC DNA]</scope>
    <source>
        <strain evidence="3">DSM 44743</strain>
    </source>
</reference>
<proteinExistence type="predicted"/>
<dbReference type="InterPro" id="IPR025359">
    <property type="entry name" value="SduA_C"/>
</dbReference>
<organism evidence="2 3">
    <name type="scientific">Nocardiopsis lambiniae</name>
    <dbReference type="NCBI Taxonomy" id="3075539"/>
    <lineage>
        <taxon>Bacteria</taxon>
        <taxon>Bacillati</taxon>
        <taxon>Actinomycetota</taxon>
        <taxon>Actinomycetes</taxon>
        <taxon>Streptosporangiales</taxon>
        <taxon>Nocardiopsidaceae</taxon>
        <taxon>Nocardiopsis</taxon>
    </lineage>
</organism>
<keyword evidence="3" id="KW-1185">Reference proteome</keyword>
<accession>A0ABU2MD76</accession>
<evidence type="ECO:0000313" key="3">
    <source>
        <dbReference type="Proteomes" id="UP001183390"/>
    </source>
</evidence>